<feature type="active site" description="Proton donor" evidence="10 12">
    <location>
        <position position="173"/>
    </location>
</feature>
<keyword evidence="8 10" id="KW-0479">Metal-binding</keyword>
<dbReference type="PIRSF" id="PIRSF001461">
    <property type="entry name" value="RPE"/>
    <property type="match status" value="1"/>
</dbReference>
<evidence type="ECO:0000256" key="8">
    <source>
        <dbReference type="ARBA" id="ARBA00022723"/>
    </source>
</evidence>
<gene>
    <name evidence="10" type="primary">rpe</name>
    <name evidence="15" type="ORF">EP073_13480</name>
</gene>
<evidence type="ECO:0000313" key="16">
    <source>
        <dbReference type="Proteomes" id="UP000287502"/>
    </source>
</evidence>
<dbReference type="AlphaFoldDB" id="A0A410K1R8"/>
<comment type="cofactor">
    <cofactor evidence="4">
        <name>Zn(2+)</name>
        <dbReference type="ChEBI" id="CHEBI:29105"/>
    </cofactor>
</comment>
<evidence type="ECO:0000256" key="13">
    <source>
        <dbReference type="PIRSR" id="PIRSR001461-2"/>
    </source>
</evidence>
<dbReference type="GO" id="GO:0005737">
    <property type="term" value="C:cytoplasm"/>
    <property type="evidence" value="ECO:0007669"/>
    <property type="project" value="UniProtKB-ARBA"/>
</dbReference>
<evidence type="ECO:0000256" key="14">
    <source>
        <dbReference type="PIRSR" id="PIRSR001461-3"/>
    </source>
</evidence>
<evidence type="ECO:0000256" key="3">
    <source>
        <dbReference type="ARBA" id="ARBA00001941"/>
    </source>
</evidence>
<feature type="binding site" evidence="10 13">
    <location>
        <position position="31"/>
    </location>
    <ligand>
        <name>a divalent metal cation</name>
        <dbReference type="ChEBI" id="CHEBI:60240"/>
    </ligand>
</feature>
<dbReference type="CDD" id="cd00429">
    <property type="entry name" value="RPE"/>
    <property type="match status" value="1"/>
</dbReference>
<keyword evidence="10 11" id="KW-0119">Carbohydrate metabolism</keyword>
<dbReference type="PROSITE" id="PS01086">
    <property type="entry name" value="RIBUL_P_3_EPIMER_2"/>
    <property type="match status" value="1"/>
</dbReference>
<dbReference type="GO" id="GO:0004750">
    <property type="term" value="F:D-ribulose-phosphate 3-epimerase activity"/>
    <property type="evidence" value="ECO:0007669"/>
    <property type="project" value="UniProtKB-UniRule"/>
</dbReference>
<dbReference type="FunFam" id="3.20.20.70:FF:000004">
    <property type="entry name" value="Ribulose-phosphate 3-epimerase"/>
    <property type="match status" value="1"/>
</dbReference>
<comment type="similarity">
    <text evidence="6 10 11">Belongs to the ribulose-phosphate 3-epimerase family.</text>
</comment>
<proteinExistence type="inferred from homology"/>
<dbReference type="NCBIfam" id="NF004076">
    <property type="entry name" value="PRK05581.1-4"/>
    <property type="match status" value="1"/>
</dbReference>
<evidence type="ECO:0000256" key="12">
    <source>
        <dbReference type="PIRSR" id="PIRSR001461-1"/>
    </source>
</evidence>
<evidence type="ECO:0000256" key="4">
    <source>
        <dbReference type="ARBA" id="ARBA00001947"/>
    </source>
</evidence>
<protein>
    <recommendedName>
        <fullName evidence="7 10">Ribulose-phosphate 3-epimerase</fullName>
        <ecNumber evidence="7 10">5.1.3.1</ecNumber>
    </recommendedName>
</protein>
<comment type="catalytic activity">
    <reaction evidence="1 10 11">
        <text>D-ribulose 5-phosphate = D-xylulose 5-phosphate</text>
        <dbReference type="Rhea" id="RHEA:13677"/>
        <dbReference type="ChEBI" id="CHEBI:57737"/>
        <dbReference type="ChEBI" id="CHEBI:58121"/>
        <dbReference type="EC" id="5.1.3.1"/>
    </reaction>
</comment>
<comment type="function">
    <text evidence="10">Catalyzes the reversible epimerization of D-ribulose 5-phosphate to D-xylulose 5-phosphate.</text>
</comment>
<evidence type="ECO:0000256" key="6">
    <source>
        <dbReference type="ARBA" id="ARBA00009541"/>
    </source>
</evidence>
<evidence type="ECO:0000256" key="1">
    <source>
        <dbReference type="ARBA" id="ARBA00001782"/>
    </source>
</evidence>
<feature type="binding site" evidence="10 13">
    <location>
        <position position="33"/>
    </location>
    <ligand>
        <name>a divalent metal cation</name>
        <dbReference type="ChEBI" id="CHEBI:60240"/>
    </ligand>
</feature>
<dbReference type="InterPro" id="IPR026019">
    <property type="entry name" value="Ribul_P_3_epim"/>
</dbReference>
<feature type="active site" description="Proton acceptor" evidence="10 12">
    <location>
        <position position="33"/>
    </location>
</feature>
<feature type="binding site" evidence="10 14">
    <location>
        <position position="6"/>
    </location>
    <ligand>
        <name>substrate</name>
    </ligand>
</feature>
<feature type="binding site" evidence="10 14">
    <location>
        <begin position="195"/>
        <end position="196"/>
    </location>
    <ligand>
        <name>substrate</name>
    </ligand>
</feature>
<dbReference type="PROSITE" id="PS01085">
    <property type="entry name" value="RIBUL_P_3_EPIMER_1"/>
    <property type="match status" value="1"/>
</dbReference>
<dbReference type="EC" id="5.1.3.1" evidence="7 10"/>
<sequence>MIVAPSILSADFSRLAEEIKAIDEGGADWIHLDVMDGVFVPNITFGAPVIKHLRKTTDKPFDVHLMITDPDRYIRDFAEAGSSLITVHYEACTHLHRTVSEIKVHGCRAGVSLNPHTPVSVLEEILPFLDMVLIMSVNPGFGGQKFIESSVGKVAKLAEMKKTLNPELIIEVDGGVTDKNVKILKDAGCGAVVAGSYVFGASSYADAIKSLK</sequence>
<dbReference type="RefSeq" id="WP_128467681.1">
    <property type="nucleotide sequence ID" value="NZ_CP035108.1"/>
</dbReference>
<feature type="binding site" evidence="10 13">
    <location>
        <position position="64"/>
    </location>
    <ligand>
        <name>a divalent metal cation</name>
        <dbReference type="ChEBI" id="CHEBI:60240"/>
    </ligand>
</feature>
<keyword evidence="13" id="KW-0170">Cobalt</keyword>
<reference evidence="15 16" key="1">
    <citation type="submission" date="2019-01" db="EMBL/GenBank/DDBJ databases">
        <title>Geovibrio thiophilus DSM 11263, complete genome.</title>
        <authorList>
            <person name="Spring S."/>
            <person name="Bunk B."/>
            <person name="Sproer C."/>
        </authorList>
    </citation>
    <scope>NUCLEOTIDE SEQUENCE [LARGE SCALE GENOMIC DNA]</scope>
    <source>
        <strain evidence="15 16">DSM 11263</strain>
    </source>
</reference>
<dbReference type="InterPro" id="IPR013785">
    <property type="entry name" value="Aldolase_TIM"/>
</dbReference>
<dbReference type="KEGG" id="gtl:EP073_13480"/>
<evidence type="ECO:0000256" key="7">
    <source>
        <dbReference type="ARBA" id="ARBA00013188"/>
    </source>
</evidence>
<dbReference type="GO" id="GO:0019323">
    <property type="term" value="P:pentose catabolic process"/>
    <property type="evidence" value="ECO:0007669"/>
    <property type="project" value="UniProtKB-UniRule"/>
</dbReference>
<accession>A0A410K1R8</accession>
<dbReference type="EMBL" id="CP035108">
    <property type="protein sequence ID" value="QAR34376.1"/>
    <property type="molecule type" value="Genomic_DNA"/>
</dbReference>
<dbReference type="GO" id="GO:0006098">
    <property type="term" value="P:pentose-phosphate shunt"/>
    <property type="evidence" value="ECO:0007669"/>
    <property type="project" value="UniProtKB-UniRule"/>
</dbReference>
<comment type="cofactor">
    <cofactor evidence="5">
        <name>Fe(2+)</name>
        <dbReference type="ChEBI" id="CHEBI:29033"/>
    </cofactor>
</comment>
<evidence type="ECO:0000256" key="11">
    <source>
        <dbReference type="PIRNR" id="PIRNR001461"/>
    </source>
</evidence>
<dbReference type="NCBIfam" id="TIGR01163">
    <property type="entry name" value="rpe"/>
    <property type="match status" value="1"/>
</dbReference>
<dbReference type="SUPFAM" id="SSF51366">
    <property type="entry name" value="Ribulose-phoshate binding barrel"/>
    <property type="match status" value="1"/>
</dbReference>
<comment type="pathway">
    <text evidence="10">Carbohydrate degradation.</text>
</comment>
<comment type="cofactor">
    <cofactor evidence="3">
        <name>Co(2+)</name>
        <dbReference type="ChEBI" id="CHEBI:48828"/>
    </cofactor>
</comment>
<dbReference type="Proteomes" id="UP000287502">
    <property type="component" value="Chromosome"/>
</dbReference>
<dbReference type="Gene3D" id="3.20.20.70">
    <property type="entry name" value="Aldolase class I"/>
    <property type="match status" value="1"/>
</dbReference>
<comment type="cofactor">
    <cofactor evidence="10 13">
        <name>a divalent metal cation</name>
        <dbReference type="ChEBI" id="CHEBI:60240"/>
    </cofactor>
    <text evidence="10 13">Binds 1 divalent metal cation per subunit.</text>
</comment>
<keyword evidence="13" id="KW-0862">Zinc</keyword>
<dbReference type="InterPro" id="IPR011060">
    <property type="entry name" value="RibuloseP-bd_barrel"/>
</dbReference>
<dbReference type="OrthoDB" id="1645589at2"/>
<feature type="binding site" evidence="10">
    <location>
        <begin position="173"/>
        <end position="175"/>
    </location>
    <ligand>
        <name>substrate</name>
    </ligand>
</feature>
<evidence type="ECO:0000256" key="2">
    <source>
        <dbReference type="ARBA" id="ARBA00001936"/>
    </source>
</evidence>
<name>A0A410K1R8_9BACT</name>
<feature type="binding site" evidence="10 14">
    <location>
        <begin position="140"/>
        <end position="143"/>
    </location>
    <ligand>
        <name>substrate</name>
    </ligand>
</feature>
<keyword evidence="13" id="KW-0464">Manganese</keyword>
<dbReference type="GO" id="GO:0046872">
    <property type="term" value="F:metal ion binding"/>
    <property type="evidence" value="ECO:0007669"/>
    <property type="project" value="UniProtKB-UniRule"/>
</dbReference>
<dbReference type="HAMAP" id="MF_02227">
    <property type="entry name" value="RPE"/>
    <property type="match status" value="1"/>
</dbReference>
<keyword evidence="9 10" id="KW-0413">Isomerase</keyword>
<evidence type="ECO:0000256" key="10">
    <source>
        <dbReference type="HAMAP-Rule" id="MF_02227"/>
    </source>
</evidence>
<evidence type="ECO:0000256" key="9">
    <source>
        <dbReference type="ARBA" id="ARBA00023235"/>
    </source>
</evidence>
<feature type="binding site" evidence="10 14">
    <location>
        <position position="64"/>
    </location>
    <ligand>
        <name>substrate</name>
    </ligand>
</feature>
<dbReference type="InterPro" id="IPR000056">
    <property type="entry name" value="Ribul_P_3_epim-like"/>
</dbReference>
<feature type="binding site" evidence="10 13">
    <location>
        <position position="173"/>
    </location>
    <ligand>
        <name>a divalent metal cation</name>
        <dbReference type="ChEBI" id="CHEBI:60240"/>
    </ligand>
</feature>
<evidence type="ECO:0000313" key="15">
    <source>
        <dbReference type="EMBL" id="QAR34376.1"/>
    </source>
</evidence>
<feature type="binding site" evidence="14">
    <location>
        <position position="175"/>
    </location>
    <ligand>
        <name>substrate</name>
    </ligand>
</feature>
<dbReference type="Pfam" id="PF00834">
    <property type="entry name" value="Ribul_P_3_epim"/>
    <property type="match status" value="1"/>
</dbReference>
<organism evidence="15 16">
    <name type="scientific">Geovibrio thiophilus</name>
    <dbReference type="NCBI Taxonomy" id="139438"/>
    <lineage>
        <taxon>Bacteria</taxon>
        <taxon>Pseudomonadati</taxon>
        <taxon>Deferribacterota</taxon>
        <taxon>Deferribacteres</taxon>
        <taxon>Deferribacterales</taxon>
        <taxon>Geovibrionaceae</taxon>
        <taxon>Geovibrio</taxon>
    </lineage>
</organism>
<dbReference type="PANTHER" id="PTHR11749">
    <property type="entry name" value="RIBULOSE-5-PHOSPHATE-3-EPIMERASE"/>
    <property type="match status" value="1"/>
</dbReference>
<evidence type="ECO:0000256" key="5">
    <source>
        <dbReference type="ARBA" id="ARBA00001954"/>
    </source>
</evidence>
<comment type="cofactor">
    <cofactor evidence="2">
        <name>Mn(2+)</name>
        <dbReference type="ChEBI" id="CHEBI:29035"/>
    </cofactor>
</comment>
<keyword evidence="16" id="KW-1185">Reference proteome</keyword>